<comment type="caution">
    <text evidence="1">The sequence shown here is derived from an EMBL/GenBank/DDBJ whole genome shotgun (WGS) entry which is preliminary data.</text>
</comment>
<protein>
    <submittedName>
        <fullName evidence="1">Uncharacterized protein</fullName>
    </submittedName>
</protein>
<dbReference type="EMBL" id="VSRR010009300">
    <property type="protein sequence ID" value="MPC50136.1"/>
    <property type="molecule type" value="Genomic_DNA"/>
</dbReference>
<reference evidence="1 2" key="1">
    <citation type="submission" date="2019-05" db="EMBL/GenBank/DDBJ databases">
        <title>Another draft genome of Portunus trituberculatus and its Hox gene families provides insights of decapod evolution.</title>
        <authorList>
            <person name="Jeong J.-H."/>
            <person name="Song I."/>
            <person name="Kim S."/>
            <person name="Choi T."/>
            <person name="Kim D."/>
            <person name="Ryu S."/>
            <person name="Kim W."/>
        </authorList>
    </citation>
    <scope>NUCLEOTIDE SEQUENCE [LARGE SCALE GENOMIC DNA]</scope>
    <source>
        <tissue evidence="1">Muscle</tissue>
    </source>
</reference>
<proteinExistence type="predicted"/>
<dbReference type="AlphaFoldDB" id="A0A5B7FX28"/>
<organism evidence="1 2">
    <name type="scientific">Portunus trituberculatus</name>
    <name type="common">Swimming crab</name>
    <name type="synonym">Neptunus trituberculatus</name>
    <dbReference type="NCBI Taxonomy" id="210409"/>
    <lineage>
        <taxon>Eukaryota</taxon>
        <taxon>Metazoa</taxon>
        <taxon>Ecdysozoa</taxon>
        <taxon>Arthropoda</taxon>
        <taxon>Crustacea</taxon>
        <taxon>Multicrustacea</taxon>
        <taxon>Malacostraca</taxon>
        <taxon>Eumalacostraca</taxon>
        <taxon>Eucarida</taxon>
        <taxon>Decapoda</taxon>
        <taxon>Pleocyemata</taxon>
        <taxon>Brachyura</taxon>
        <taxon>Eubrachyura</taxon>
        <taxon>Portunoidea</taxon>
        <taxon>Portunidae</taxon>
        <taxon>Portuninae</taxon>
        <taxon>Portunus</taxon>
    </lineage>
</organism>
<evidence type="ECO:0000313" key="2">
    <source>
        <dbReference type="Proteomes" id="UP000324222"/>
    </source>
</evidence>
<gene>
    <name evidence="1" type="ORF">E2C01_043958</name>
</gene>
<sequence>MDVGYLRGATRQGGSWVVGGGVCYRGLLGEYSQCDEGIKVNRQVTRQIRTNYRCQGRRRRWVGGGGDSGGPDSLLHRQDQTLTHFHVTSTKPPPFSW</sequence>
<keyword evidence="2" id="KW-1185">Reference proteome</keyword>
<evidence type="ECO:0000313" key="1">
    <source>
        <dbReference type="EMBL" id="MPC50136.1"/>
    </source>
</evidence>
<name>A0A5B7FX28_PORTR</name>
<dbReference type="Proteomes" id="UP000324222">
    <property type="component" value="Unassembled WGS sequence"/>
</dbReference>
<accession>A0A5B7FX28</accession>